<dbReference type="Proteomes" id="UP000195871">
    <property type="component" value="Unassembled WGS sequence"/>
</dbReference>
<accession>A0A1V2LRW0</accession>
<gene>
    <name evidence="2" type="ORF">BOH78_1302</name>
    <name evidence="3" type="ORF">CAS74_001188</name>
</gene>
<dbReference type="VEuPathDB" id="FungiDB:C5L36_0C11690"/>
<protein>
    <submittedName>
        <fullName evidence="2">Restriction of telomere capping protein 5</fullName>
    </submittedName>
</protein>
<reference evidence="3 5" key="3">
    <citation type="submission" date="2017-05" db="EMBL/GenBank/DDBJ databases">
        <title>The Genome Sequence of Candida krusei Ckrusei653.</title>
        <authorList>
            <person name="Cuomo C."/>
            <person name="Forche A."/>
            <person name="Young S."/>
            <person name="Abouelleil A."/>
            <person name="Cao P."/>
            <person name="Chapman S."/>
            <person name="Cusick C."/>
            <person name="Shea T."/>
            <person name="Nusbaum C."/>
            <person name="Birren B."/>
        </authorList>
    </citation>
    <scope>NUCLEOTIDE SEQUENCE [LARGE SCALE GENOMIC DNA]</scope>
    <source>
        <strain evidence="3 5">Ckrusei653</strain>
    </source>
</reference>
<comment type="caution">
    <text evidence="2">The sequence shown here is derived from an EMBL/GenBank/DDBJ whole genome shotgun (WGS) entry which is preliminary data.</text>
</comment>
<organism evidence="2 4">
    <name type="scientific">Pichia kudriavzevii</name>
    <name type="common">Yeast</name>
    <name type="synonym">Issatchenkia orientalis</name>
    <dbReference type="NCBI Taxonomy" id="4909"/>
    <lineage>
        <taxon>Eukaryota</taxon>
        <taxon>Fungi</taxon>
        <taxon>Dikarya</taxon>
        <taxon>Ascomycota</taxon>
        <taxon>Saccharomycotina</taxon>
        <taxon>Pichiomycetes</taxon>
        <taxon>Pichiales</taxon>
        <taxon>Pichiaceae</taxon>
        <taxon>Pichia</taxon>
    </lineage>
</organism>
<proteinExistence type="predicted"/>
<dbReference type="InterPro" id="IPR006571">
    <property type="entry name" value="TLDc_dom"/>
</dbReference>
<evidence type="ECO:0000313" key="4">
    <source>
        <dbReference type="Proteomes" id="UP000189274"/>
    </source>
</evidence>
<evidence type="ECO:0000313" key="2">
    <source>
        <dbReference type="EMBL" id="ONH76313.1"/>
    </source>
</evidence>
<dbReference type="Proteomes" id="UP000189274">
    <property type="component" value="Unassembled WGS sequence"/>
</dbReference>
<feature type="domain" description="TLDc" evidence="1">
    <location>
        <begin position="272"/>
        <end position="480"/>
    </location>
</feature>
<evidence type="ECO:0000313" key="5">
    <source>
        <dbReference type="Proteomes" id="UP000195871"/>
    </source>
</evidence>
<evidence type="ECO:0000259" key="1">
    <source>
        <dbReference type="PROSITE" id="PS51886"/>
    </source>
</evidence>
<dbReference type="Pfam" id="PF07534">
    <property type="entry name" value="TLD"/>
    <property type="match status" value="1"/>
</dbReference>
<dbReference type="EMBL" id="MQVM01000004">
    <property type="protein sequence ID" value="ONH76313.1"/>
    <property type="molecule type" value="Genomic_DNA"/>
</dbReference>
<dbReference type="AlphaFoldDB" id="A0A1V2LRW0"/>
<dbReference type="EMBL" id="NHMM01000001">
    <property type="protein sequence ID" value="OUT24797.1"/>
    <property type="molecule type" value="Genomic_DNA"/>
</dbReference>
<dbReference type="PROSITE" id="PS51886">
    <property type="entry name" value="TLDC"/>
    <property type="match status" value="1"/>
</dbReference>
<name>A0A1V2LRW0_PICKU</name>
<reference evidence="2" key="2">
    <citation type="submission" date="2017-01" db="EMBL/GenBank/DDBJ databases">
        <authorList>
            <person name="Mah S.A."/>
            <person name="Swanson W.J."/>
            <person name="Moy G.W."/>
            <person name="Vacquier V.D."/>
        </authorList>
    </citation>
    <scope>NUCLEOTIDE SEQUENCE [LARGE SCALE GENOMIC DNA]</scope>
    <source>
        <strain evidence="2">129</strain>
    </source>
</reference>
<reference evidence="4" key="1">
    <citation type="journal article" date="2017" name="Genome Announc.">
        <title>Genome sequences of Cyberlindnera fabianii 65, Pichia kudriavzevii 129, and Saccharomyces cerevisiae 131 isolated from fermented masau fruits in Zimbabwe.</title>
        <authorList>
            <person name="van Rijswijck I.M.H."/>
            <person name="Derks M.F.L."/>
            <person name="Abee T."/>
            <person name="de Ridder D."/>
            <person name="Smid E.J."/>
        </authorList>
    </citation>
    <scope>NUCLEOTIDE SEQUENCE [LARGE SCALE GENOMIC DNA]</scope>
    <source>
        <strain evidence="4">129</strain>
    </source>
</reference>
<sequence>MGNSPSTEDKFQTLTVTREKLHQTFRRLAKERTPSVDLLTISRGIFGEVRGLDETVSLEHLKDKTGVNDDNIWKLYKSLSKWPCLRDLNQEDYNYFTLGEIVILTFLLNGGFRKLGLDGNYFTKLVFILAAHVKGENKCQAEKQSMEIEQADDTKNEEVEVIVQDGVIKWELLPIVQSFDQVEAGIMDRHTLEELIKACLSMSVMRYIDNAFDIDYKHQISSLVHTIYSEGLTLQKFENNVVDFTPNLLIPLTNLFGKLLLPDDPSLHTNGKNLSIPLLAQLSTVTNIEKMLKSKALYQGSRDGFSINSILTHTSNYNAETVLLITGKIADKGKGLFYKYFPRFHPVVEAEPVVGKRFQMAIILNAPWRVSNTKNFCDDLTVVQLSPRQMTLKSKEACFYFSNIGLGLGVGSPPPLKSKHGGKITFRLRGISLTIDNSLEVGNWRVEDVSDSMFGSTSGAPSIYGDWWFKIREVEVLGLGDNETFSEQKRRLEWEEKEAERRQGLNDYKEGRALLELAGIVGQGGSGGSV</sequence>
<evidence type="ECO:0000313" key="3">
    <source>
        <dbReference type="EMBL" id="OUT24797.1"/>
    </source>
</evidence>